<dbReference type="SUPFAM" id="SSF52402">
    <property type="entry name" value="Adenine nucleotide alpha hydrolases-like"/>
    <property type="match status" value="1"/>
</dbReference>
<evidence type="ECO:0000256" key="1">
    <source>
        <dbReference type="ARBA" id="ARBA00008791"/>
    </source>
</evidence>
<reference evidence="4 5" key="1">
    <citation type="journal article" date="2015" name="Genome Announc.">
        <title>Expanding the biotechnology potential of lactobacilli through comparative genomics of 213 strains and associated genera.</title>
        <authorList>
            <person name="Sun Z."/>
            <person name="Harris H.M."/>
            <person name="McCann A."/>
            <person name="Guo C."/>
            <person name="Argimon S."/>
            <person name="Zhang W."/>
            <person name="Yang X."/>
            <person name="Jeffery I.B."/>
            <person name="Cooney J.C."/>
            <person name="Kagawa T.F."/>
            <person name="Liu W."/>
            <person name="Song Y."/>
            <person name="Salvetti E."/>
            <person name="Wrobel A."/>
            <person name="Rasinkangas P."/>
            <person name="Parkhill J."/>
            <person name="Rea M.C."/>
            <person name="O'Sullivan O."/>
            <person name="Ritari J."/>
            <person name="Douillard F.P."/>
            <person name="Paul Ross R."/>
            <person name="Yang R."/>
            <person name="Briner A.E."/>
            <person name="Felis G.E."/>
            <person name="de Vos W.M."/>
            <person name="Barrangou R."/>
            <person name="Klaenhammer T.R."/>
            <person name="Caufield P.W."/>
            <person name="Cui Y."/>
            <person name="Zhang H."/>
            <person name="O'Toole P.W."/>
        </authorList>
    </citation>
    <scope>NUCLEOTIDE SEQUENCE [LARGE SCALE GENOMIC DNA]</scope>
    <source>
        <strain evidence="4 5">DSM 20452</strain>
    </source>
</reference>
<feature type="domain" description="UspA" evidence="3">
    <location>
        <begin position="4"/>
        <end position="147"/>
    </location>
</feature>
<dbReference type="AlphaFoldDB" id="A0A0R2B1C6"/>
<comment type="caution">
    <text evidence="4">The sequence shown here is derived from an EMBL/GenBank/DDBJ whole genome shotgun (WGS) entry which is preliminary data.</text>
</comment>
<dbReference type="EMBL" id="AYYN01000145">
    <property type="protein sequence ID" value="KRM73357.1"/>
    <property type="molecule type" value="Genomic_DNA"/>
</dbReference>
<dbReference type="PATRIC" id="fig|1423772.3.peg.1132"/>
<dbReference type="PANTHER" id="PTHR46268:SF6">
    <property type="entry name" value="UNIVERSAL STRESS PROTEIN UP12"/>
    <property type="match status" value="1"/>
</dbReference>
<evidence type="ECO:0000313" key="5">
    <source>
        <dbReference type="Proteomes" id="UP000051612"/>
    </source>
</evidence>
<comment type="similarity">
    <text evidence="1 2">Belongs to the universal stress protein A family.</text>
</comment>
<accession>A0A0R2B1C6</accession>
<dbReference type="CDD" id="cd00293">
    <property type="entry name" value="USP-like"/>
    <property type="match status" value="1"/>
</dbReference>
<dbReference type="Gene3D" id="3.40.50.620">
    <property type="entry name" value="HUPs"/>
    <property type="match status" value="1"/>
</dbReference>
<comment type="subcellular location">
    <subcellularLocation>
        <location evidence="2">Cytoplasm</location>
    </subcellularLocation>
</comment>
<evidence type="ECO:0000313" key="4">
    <source>
        <dbReference type="EMBL" id="KRM73357.1"/>
    </source>
</evidence>
<dbReference type="PANTHER" id="PTHR46268">
    <property type="entry name" value="STRESS RESPONSE PROTEIN NHAX"/>
    <property type="match status" value="1"/>
</dbReference>
<dbReference type="RefSeq" id="WP_056959717.1">
    <property type="nucleotide sequence ID" value="NZ_AYYN01000145.1"/>
</dbReference>
<keyword evidence="2" id="KW-0963">Cytoplasm</keyword>
<evidence type="ECO:0000259" key="3">
    <source>
        <dbReference type="Pfam" id="PF00582"/>
    </source>
</evidence>
<dbReference type="InterPro" id="IPR006016">
    <property type="entry name" value="UspA"/>
</dbReference>
<evidence type="ECO:0000256" key="2">
    <source>
        <dbReference type="PIRNR" id="PIRNR006276"/>
    </source>
</evidence>
<dbReference type="Proteomes" id="UP000051612">
    <property type="component" value="Unassembled WGS sequence"/>
</dbReference>
<name>A0A0R2B1C6_9LACO</name>
<dbReference type="PRINTS" id="PR01438">
    <property type="entry name" value="UNVRSLSTRESS"/>
</dbReference>
<dbReference type="Pfam" id="PF00582">
    <property type="entry name" value="Usp"/>
    <property type="match status" value="1"/>
</dbReference>
<gene>
    <name evidence="4" type="ORF">FC48_GL001053</name>
</gene>
<sequence length="149" mass="16174">MKHYKTILVGLDGSANSLSALEKAGELARSMDAKLVLVTVVKPKLQVGFGGPGLEVNTLSAEQLEVKQEQAQKMLAHYQVKLPEKVNYQAVVVIGDPKEMLSEILPKKYQAELVIVGATGLNKLDRFILGSTAAYVVRNTKADILVVNE</sequence>
<dbReference type="PIRSF" id="PIRSF006276">
    <property type="entry name" value="UspA"/>
    <property type="match status" value="1"/>
</dbReference>
<dbReference type="InterPro" id="IPR006015">
    <property type="entry name" value="Universal_stress_UspA"/>
</dbReference>
<protein>
    <recommendedName>
        <fullName evidence="2">Universal stress protein</fullName>
    </recommendedName>
</protein>
<organism evidence="4 5">
    <name type="scientific">Ligilactobacillus murinus DSM 20452 = NBRC 14221</name>
    <dbReference type="NCBI Taxonomy" id="1423772"/>
    <lineage>
        <taxon>Bacteria</taxon>
        <taxon>Bacillati</taxon>
        <taxon>Bacillota</taxon>
        <taxon>Bacilli</taxon>
        <taxon>Lactobacillales</taxon>
        <taxon>Lactobacillaceae</taxon>
        <taxon>Ligilactobacillus</taxon>
    </lineage>
</organism>
<proteinExistence type="inferred from homology"/>
<dbReference type="GO" id="GO:0005737">
    <property type="term" value="C:cytoplasm"/>
    <property type="evidence" value="ECO:0007669"/>
    <property type="project" value="UniProtKB-SubCell"/>
</dbReference>
<dbReference type="InterPro" id="IPR014729">
    <property type="entry name" value="Rossmann-like_a/b/a_fold"/>
</dbReference>